<dbReference type="EMBL" id="LGUT01001247">
    <property type="protein sequence ID" value="KOG89342.1"/>
    <property type="molecule type" value="Genomic_DNA"/>
</dbReference>
<evidence type="ECO:0008006" key="3">
    <source>
        <dbReference type="Google" id="ProtNLM"/>
    </source>
</evidence>
<evidence type="ECO:0000313" key="1">
    <source>
        <dbReference type="EMBL" id="KOG89342.1"/>
    </source>
</evidence>
<name>A0ABR5J7B4_9ACTN</name>
<gene>
    <name evidence="1" type="ORF">ADK38_14850</name>
</gene>
<proteinExistence type="predicted"/>
<protein>
    <recommendedName>
        <fullName evidence="3">Lipoprotein</fullName>
    </recommendedName>
</protein>
<dbReference type="RefSeq" id="WP_030874525.1">
    <property type="nucleotide sequence ID" value="NZ_JBIRHZ010000007.1"/>
</dbReference>
<keyword evidence="2" id="KW-1185">Reference proteome</keyword>
<dbReference type="Proteomes" id="UP000037020">
    <property type="component" value="Unassembled WGS sequence"/>
</dbReference>
<evidence type="ECO:0000313" key="2">
    <source>
        <dbReference type="Proteomes" id="UP000037020"/>
    </source>
</evidence>
<accession>A0ABR5J7B4</accession>
<reference evidence="1 2" key="1">
    <citation type="submission" date="2015-07" db="EMBL/GenBank/DDBJ databases">
        <authorList>
            <person name="Ju K.-S."/>
            <person name="Doroghazi J.R."/>
            <person name="Metcalf W.W."/>
        </authorList>
    </citation>
    <scope>NUCLEOTIDE SEQUENCE [LARGE SCALE GENOMIC DNA]</scope>
    <source>
        <strain evidence="1 2">NRRL B-3589</strain>
    </source>
</reference>
<organism evidence="1 2">
    <name type="scientific">Streptomyces varsoviensis</name>
    <dbReference type="NCBI Taxonomy" id="67373"/>
    <lineage>
        <taxon>Bacteria</taxon>
        <taxon>Bacillati</taxon>
        <taxon>Actinomycetota</taxon>
        <taxon>Actinomycetes</taxon>
        <taxon>Kitasatosporales</taxon>
        <taxon>Streptomycetaceae</taxon>
        <taxon>Streptomyces</taxon>
    </lineage>
</organism>
<sequence>MTISGPEGLSDVCAAFYLANPTDTAPAQDAELGKAFFLTTKNTAYIRSLKNTASPTWDSSHYGPKDRPIKTLWVGYGDYLAPSKTTLAAIVKKDLPYFIQSSTTGRTVLAPNKNAKPYDPQDEKNKNAWYRLQPRPDQPLSGLLPDLPAAAQQFTAATALVEPSRALAVVFDGNKYWLTDTDTGTSSLSADPKTLTVDVRAAVAIDSKTILLLDAAHTWYTVTPHAEEDEQTGAIDWDTFQLKNS</sequence>
<comment type="caution">
    <text evidence="1">The sequence shown here is derived from an EMBL/GenBank/DDBJ whole genome shotgun (WGS) entry which is preliminary data.</text>
</comment>